<feature type="transmembrane region" description="Helical" evidence="11">
    <location>
        <begin position="43"/>
        <end position="64"/>
    </location>
</feature>
<evidence type="ECO:0000256" key="3">
    <source>
        <dbReference type="ARBA" id="ARBA00022448"/>
    </source>
</evidence>
<keyword evidence="4 11" id="KW-0812">Transmembrane</keyword>
<proteinExistence type="inferred from homology"/>
<evidence type="ECO:0000256" key="2">
    <source>
        <dbReference type="ARBA" id="ARBA00007956"/>
    </source>
</evidence>
<dbReference type="FunFam" id="1.20.5.110:FF:000011">
    <property type="entry name" value="B-cell receptor-associated protein 29"/>
    <property type="match status" value="1"/>
</dbReference>
<keyword evidence="11" id="KW-0931">ER-Golgi transport</keyword>
<keyword evidence="5" id="KW-0053">Apoptosis</keyword>
<keyword evidence="9 12" id="KW-0175">Coiled coil</keyword>
<dbReference type="GO" id="GO:0006886">
    <property type="term" value="P:intracellular protein transport"/>
    <property type="evidence" value="ECO:0007669"/>
    <property type="project" value="UniProtKB-UniRule"/>
</dbReference>
<dbReference type="STRING" id="52838.A0A4S8IJ19"/>
<sequence>MIQLLFTMLSAEVGVAVALLFKTPLRKLVILGLDRFKRGRGPVIVKTVAGTVVIVLASSLYSMAKIRSRSAEFGAFTPTDQVLMSRHLLEASLMGYSLFLALIIDRLHHYIRELRGLRKSMEAVMKQNRVLEETKRGGSDEIKTRDREIASLNEQIKQLKFESEERIKEARAAEANVMALKKQSDDLLIEYDRLLEDNQNIRNQLHSIDH</sequence>
<dbReference type="PANTHER" id="PTHR12701">
    <property type="entry name" value="BCR-ASSOCIATED PROTEIN, BAP"/>
    <property type="match status" value="1"/>
</dbReference>
<evidence type="ECO:0000256" key="4">
    <source>
        <dbReference type="ARBA" id="ARBA00022692"/>
    </source>
</evidence>
<evidence type="ECO:0000256" key="12">
    <source>
        <dbReference type="SAM" id="Coils"/>
    </source>
</evidence>
<dbReference type="PANTHER" id="PTHR12701:SF18">
    <property type="entry name" value="ENDOPLASMIC RETICULUM TRANSMEMBRANE PROTEIN"/>
    <property type="match status" value="1"/>
</dbReference>
<comment type="caution">
    <text evidence="13">The sequence shown here is derived from an EMBL/GenBank/DDBJ whole genome shotgun (WGS) entry which is preliminary data.</text>
</comment>
<evidence type="ECO:0000256" key="8">
    <source>
        <dbReference type="ARBA" id="ARBA00022989"/>
    </source>
</evidence>
<dbReference type="Gene3D" id="1.20.5.110">
    <property type="match status" value="1"/>
</dbReference>
<protein>
    <recommendedName>
        <fullName evidence="11">Endoplasmic reticulum transmembrane protein</fullName>
    </recommendedName>
</protein>
<accession>A0A4S8IJ19</accession>
<dbReference type="GO" id="GO:0006888">
    <property type="term" value="P:endoplasmic reticulum to Golgi vesicle-mediated transport"/>
    <property type="evidence" value="ECO:0007669"/>
    <property type="project" value="UniProtKB-UniRule"/>
</dbReference>
<dbReference type="Proteomes" id="UP000317650">
    <property type="component" value="Chromosome 9"/>
</dbReference>
<evidence type="ECO:0000313" key="13">
    <source>
        <dbReference type="EMBL" id="THU48353.1"/>
    </source>
</evidence>
<reference evidence="13 14" key="1">
    <citation type="journal article" date="2019" name="Nat. Plants">
        <title>Genome sequencing of Musa balbisiana reveals subgenome evolution and function divergence in polyploid bananas.</title>
        <authorList>
            <person name="Yao X."/>
        </authorList>
    </citation>
    <scope>NUCLEOTIDE SEQUENCE [LARGE SCALE GENOMIC DNA]</scope>
    <source>
        <strain evidence="14">cv. DH-PKW</strain>
        <tissue evidence="13">Leaves</tissue>
    </source>
</reference>
<keyword evidence="8 11" id="KW-1133">Transmembrane helix</keyword>
<comment type="subcellular location">
    <subcellularLocation>
        <location evidence="1 11">Endoplasmic reticulum membrane</location>
        <topology evidence="1 11">Multi-pass membrane protein</topology>
    </subcellularLocation>
</comment>
<feature type="transmembrane region" description="Helical" evidence="11">
    <location>
        <begin position="6"/>
        <end position="22"/>
    </location>
</feature>
<gene>
    <name evidence="13" type="ORF">C4D60_Mb09t25330</name>
</gene>
<dbReference type="GO" id="GO:0005789">
    <property type="term" value="C:endoplasmic reticulum membrane"/>
    <property type="evidence" value="ECO:0007669"/>
    <property type="project" value="UniProtKB-SubCell"/>
</dbReference>
<keyword evidence="6 11" id="KW-0256">Endoplasmic reticulum</keyword>
<dbReference type="InterPro" id="IPR008417">
    <property type="entry name" value="BAP29/BAP31"/>
</dbReference>
<evidence type="ECO:0000256" key="1">
    <source>
        <dbReference type="ARBA" id="ARBA00004477"/>
    </source>
</evidence>
<dbReference type="AlphaFoldDB" id="A0A4S8IJ19"/>
<evidence type="ECO:0000256" key="9">
    <source>
        <dbReference type="ARBA" id="ARBA00023054"/>
    </source>
</evidence>
<keyword evidence="10 11" id="KW-0472">Membrane</keyword>
<dbReference type="GO" id="GO:0070973">
    <property type="term" value="P:protein localization to endoplasmic reticulum exit site"/>
    <property type="evidence" value="ECO:0007669"/>
    <property type="project" value="UniProtKB-UniRule"/>
</dbReference>
<evidence type="ECO:0000256" key="6">
    <source>
        <dbReference type="ARBA" id="ARBA00022824"/>
    </source>
</evidence>
<evidence type="ECO:0000256" key="11">
    <source>
        <dbReference type="RuleBase" id="RU367026"/>
    </source>
</evidence>
<evidence type="ECO:0000256" key="7">
    <source>
        <dbReference type="ARBA" id="ARBA00022927"/>
    </source>
</evidence>
<comment type="caution">
    <text evidence="11">Lacks conserved residue(s) required for the propagation of feature annotation.</text>
</comment>
<keyword evidence="3 11" id="KW-0813">Transport</keyword>
<dbReference type="EMBL" id="PYDT01000010">
    <property type="protein sequence ID" value="THU48353.1"/>
    <property type="molecule type" value="Genomic_DNA"/>
</dbReference>
<keyword evidence="7 11" id="KW-0653">Protein transport</keyword>
<organism evidence="13 14">
    <name type="scientific">Musa balbisiana</name>
    <name type="common">Banana</name>
    <dbReference type="NCBI Taxonomy" id="52838"/>
    <lineage>
        <taxon>Eukaryota</taxon>
        <taxon>Viridiplantae</taxon>
        <taxon>Streptophyta</taxon>
        <taxon>Embryophyta</taxon>
        <taxon>Tracheophyta</taxon>
        <taxon>Spermatophyta</taxon>
        <taxon>Magnoliopsida</taxon>
        <taxon>Liliopsida</taxon>
        <taxon>Zingiberales</taxon>
        <taxon>Musaceae</taxon>
        <taxon>Musa</taxon>
    </lineage>
</organism>
<name>A0A4S8IJ19_MUSBA</name>
<comment type="similarity">
    <text evidence="2 11">Belongs to the BCAP29/BCAP31 family.</text>
</comment>
<evidence type="ECO:0000256" key="5">
    <source>
        <dbReference type="ARBA" id="ARBA00022703"/>
    </source>
</evidence>
<comment type="function">
    <text evidence="11">May play a role in anterograde transport of membrane proteins from the endoplasmic reticulum to the Golgi.</text>
</comment>
<evidence type="ECO:0000256" key="10">
    <source>
        <dbReference type="ARBA" id="ARBA00023136"/>
    </source>
</evidence>
<evidence type="ECO:0000313" key="14">
    <source>
        <dbReference type="Proteomes" id="UP000317650"/>
    </source>
</evidence>
<feature type="coiled-coil region" evidence="12">
    <location>
        <begin position="114"/>
        <end position="204"/>
    </location>
</feature>
<keyword evidence="14" id="KW-1185">Reference proteome</keyword>